<accession>A0A1I8ABW8</accession>
<dbReference type="Proteomes" id="UP000095287">
    <property type="component" value="Unplaced"/>
</dbReference>
<dbReference type="WBParaSite" id="L893_g4173.t1">
    <property type="protein sequence ID" value="L893_g4173.t1"/>
    <property type="gene ID" value="L893_g4173"/>
</dbReference>
<sequence>MEEFLEKQEISDYSFSGSFPALGSHSYVHEEGSIEWKEFCRKLTILVLCFSDFILVLESSSYAPDAKELYVCFHDLDSKDMGYPNTLVSVVENRFSILRVSSKILADPWSLSKYEDRFE</sequence>
<reference evidence="2" key="1">
    <citation type="submission" date="2016-11" db="UniProtKB">
        <authorList>
            <consortium name="WormBaseParasite"/>
        </authorList>
    </citation>
    <scope>IDENTIFICATION</scope>
</reference>
<keyword evidence="1" id="KW-1185">Reference proteome</keyword>
<protein>
    <submittedName>
        <fullName evidence="2">F-box protein</fullName>
    </submittedName>
</protein>
<evidence type="ECO:0000313" key="2">
    <source>
        <dbReference type="WBParaSite" id="L893_g4173.t1"/>
    </source>
</evidence>
<evidence type="ECO:0000313" key="1">
    <source>
        <dbReference type="Proteomes" id="UP000095287"/>
    </source>
</evidence>
<organism evidence="1 2">
    <name type="scientific">Steinernema glaseri</name>
    <dbReference type="NCBI Taxonomy" id="37863"/>
    <lineage>
        <taxon>Eukaryota</taxon>
        <taxon>Metazoa</taxon>
        <taxon>Ecdysozoa</taxon>
        <taxon>Nematoda</taxon>
        <taxon>Chromadorea</taxon>
        <taxon>Rhabditida</taxon>
        <taxon>Tylenchina</taxon>
        <taxon>Panagrolaimomorpha</taxon>
        <taxon>Strongyloidoidea</taxon>
        <taxon>Steinernematidae</taxon>
        <taxon>Steinernema</taxon>
    </lineage>
</organism>
<name>A0A1I8ABW8_9BILA</name>
<proteinExistence type="predicted"/>
<dbReference type="AlphaFoldDB" id="A0A1I8ABW8"/>